<dbReference type="EMBL" id="VUOC01000001">
    <property type="protein sequence ID" value="KAA2245715.1"/>
    <property type="molecule type" value="Genomic_DNA"/>
</dbReference>
<evidence type="ECO:0000256" key="9">
    <source>
        <dbReference type="ARBA" id="ARBA00022679"/>
    </source>
</evidence>
<keyword evidence="21" id="KW-1185">Reference proteome</keyword>
<evidence type="ECO:0000256" key="16">
    <source>
        <dbReference type="PIRSR" id="PIRSR000386-1"/>
    </source>
</evidence>
<proteinExistence type="inferred from homology"/>
<dbReference type="InterPro" id="IPR016009">
    <property type="entry name" value="tRNA_MeTrfase_TRMD/TRM10"/>
</dbReference>
<evidence type="ECO:0000256" key="4">
    <source>
        <dbReference type="ARBA" id="ARBA00011738"/>
    </source>
</evidence>
<comment type="catalytic activity">
    <reaction evidence="14 15 17">
        <text>guanosine(37) in tRNA + S-adenosyl-L-methionine = N(1)-methylguanosine(37) in tRNA + S-adenosyl-L-homocysteine + H(+)</text>
        <dbReference type="Rhea" id="RHEA:36899"/>
        <dbReference type="Rhea" id="RHEA-COMP:10145"/>
        <dbReference type="Rhea" id="RHEA-COMP:10147"/>
        <dbReference type="ChEBI" id="CHEBI:15378"/>
        <dbReference type="ChEBI" id="CHEBI:57856"/>
        <dbReference type="ChEBI" id="CHEBI:59789"/>
        <dbReference type="ChEBI" id="CHEBI:73542"/>
        <dbReference type="ChEBI" id="CHEBI:74269"/>
        <dbReference type="EC" id="2.1.1.228"/>
    </reaction>
</comment>
<comment type="subunit">
    <text evidence="4 15 17">Homodimer.</text>
</comment>
<evidence type="ECO:0000256" key="7">
    <source>
        <dbReference type="ARBA" id="ARBA00022490"/>
    </source>
</evidence>
<evidence type="ECO:0000256" key="5">
    <source>
        <dbReference type="ARBA" id="ARBA00012807"/>
    </source>
</evidence>
<dbReference type="PIRSF" id="PIRSF000386">
    <property type="entry name" value="tRNA_mtase"/>
    <property type="match status" value="1"/>
</dbReference>
<evidence type="ECO:0000256" key="15">
    <source>
        <dbReference type="HAMAP-Rule" id="MF_00605"/>
    </source>
</evidence>
<evidence type="ECO:0000256" key="10">
    <source>
        <dbReference type="ARBA" id="ARBA00022691"/>
    </source>
</evidence>
<dbReference type="GO" id="GO:0002939">
    <property type="term" value="P:tRNA N1-guanine methylation"/>
    <property type="evidence" value="ECO:0007669"/>
    <property type="project" value="TreeGrafter"/>
</dbReference>
<dbReference type="SUPFAM" id="SSF75217">
    <property type="entry name" value="alpha/beta knot"/>
    <property type="match status" value="1"/>
</dbReference>
<keyword evidence="10 15" id="KW-0949">S-adenosyl-L-methionine</keyword>
<reference evidence="20 21" key="1">
    <citation type="submission" date="2019-09" db="EMBL/GenBank/DDBJ databases">
        <title>Chitinophaga ginsengihumi sp. nov., isolated from soil of ginseng rhizosphere.</title>
        <authorList>
            <person name="Lee J."/>
        </authorList>
    </citation>
    <scope>NUCLEOTIDE SEQUENCE [LARGE SCALE GENOMIC DNA]</scope>
    <source>
        <strain evidence="20 21">BN140078</strain>
    </source>
</reference>
<evidence type="ECO:0000256" key="2">
    <source>
        <dbReference type="ARBA" id="ARBA00004496"/>
    </source>
</evidence>
<name>A0A5B2W2W1_9BACT</name>
<dbReference type="Proteomes" id="UP000324611">
    <property type="component" value="Unassembled WGS sequence"/>
</dbReference>
<evidence type="ECO:0000313" key="21">
    <source>
        <dbReference type="Proteomes" id="UP000324611"/>
    </source>
</evidence>
<evidence type="ECO:0000256" key="6">
    <source>
        <dbReference type="ARBA" id="ARBA00014679"/>
    </source>
</evidence>
<dbReference type="Gene3D" id="1.10.1270.20">
    <property type="entry name" value="tRNA(m1g37)methyltransferase, domain 2"/>
    <property type="match status" value="1"/>
</dbReference>
<evidence type="ECO:0000256" key="11">
    <source>
        <dbReference type="ARBA" id="ARBA00022694"/>
    </source>
</evidence>
<dbReference type="GO" id="GO:0005829">
    <property type="term" value="C:cytosol"/>
    <property type="evidence" value="ECO:0007669"/>
    <property type="project" value="TreeGrafter"/>
</dbReference>
<dbReference type="NCBIfam" id="TIGR00088">
    <property type="entry name" value="trmD"/>
    <property type="match status" value="1"/>
</dbReference>
<dbReference type="InterPro" id="IPR029028">
    <property type="entry name" value="Alpha/beta_knot_MTases"/>
</dbReference>
<dbReference type="AlphaFoldDB" id="A0A5B2W2W1"/>
<evidence type="ECO:0000256" key="14">
    <source>
        <dbReference type="ARBA" id="ARBA00047783"/>
    </source>
</evidence>
<organism evidence="20 21">
    <name type="scientific">Chitinophaga agrisoli</name>
    <dbReference type="NCBI Taxonomy" id="2607653"/>
    <lineage>
        <taxon>Bacteria</taxon>
        <taxon>Pseudomonadati</taxon>
        <taxon>Bacteroidota</taxon>
        <taxon>Chitinophagia</taxon>
        <taxon>Chitinophagales</taxon>
        <taxon>Chitinophagaceae</taxon>
        <taxon>Chitinophaga</taxon>
    </lineage>
</organism>
<dbReference type="InterPro" id="IPR029026">
    <property type="entry name" value="tRNA_m1G_MTases_N"/>
</dbReference>
<comment type="subcellular location">
    <subcellularLocation>
        <location evidence="2 15 17">Cytoplasm</location>
    </subcellularLocation>
</comment>
<keyword evidence="11 15" id="KW-0819">tRNA processing</keyword>
<evidence type="ECO:0000256" key="1">
    <source>
        <dbReference type="ARBA" id="ARBA00002634"/>
    </source>
</evidence>
<evidence type="ECO:0000313" key="20">
    <source>
        <dbReference type="EMBL" id="KAA2245715.1"/>
    </source>
</evidence>
<dbReference type="HAMAP" id="MF_00605">
    <property type="entry name" value="TrmD"/>
    <property type="match status" value="1"/>
</dbReference>
<dbReference type="InterPro" id="IPR023148">
    <property type="entry name" value="tRNA_m1G_MeTrfase_C_sf"/>
</dbReference>
<sequence>MRIDIITVQPGLLESPFSHSILKRAQDKGLLEVHVHNLRDYSTLKHKQVDDYQFGGGAGMVMMMEPLVKAIEHLQAQFTYDEVIYLTPDGETLNQPMANQLSLKGNLLLLCGHYKGIDERFRQHFVTKEISIGDYVLSGGELAAAVLVDALGRLLPGVLNDETSALFDSFQDHLLAPPVYTRPEEFRGWRVPDVLLSGDHRKIDDWRHDQALERTRLRRPDLLQKGEENDKEKGPAKGKEKE</sequence>
<keyword evidence="9 15" id="KW-0808">Transferase</keyword>
<dbReference type="CDD" id="cd18080">
    <property type="entry name" value="TrmD-like"/>
    <property type="match status" value="1"/>
</dbReference>
<keyword evidence="8 15" id="KW-0489">Methyltransferase</keyword>
<keyword evidence="7 15" id="KW-0963">Cytoplasm</keyword>
<dbReference type="Pfam" id="PF01746">
    <property type="entry name" value="tRNA_m1G_MT"/>
    <property type="match status" value="1"/>
</dbReference>
<protein>
    <recommendedName>
        <fullName evidence="6 15">tRNA (guanine-N(1)-)-methyltransferase</fullName>
        <ecNumber evidence="5 15">2.1.1.228</ecNumber>
    </recommendedName>
    <alternativeName>
        <fullName evidence="12 15">M1G-methyltransferase</fullName>
    </alternativeName>
    <alternativeName>
        <fullName evidence="13 15">tRNA [GM37] methyltransferase</fullName>
    </alternativeName>
</protein>
<evidence type="ECO:0000256" key="18">
    <source>
        <dbReference type="SAM" id="MobiDB-lite"/>
    </source>
</evidence>
<dbReference type="EC" id="2.1.1.228" evidence="5 15"/>
<evidence type="ECO:0000259" key="19">
    <source>
        <dbReference type="Pfam" id="PF01746"/>
    </source>
</evidence>
<evidence type="ECO:0000256" key="17">
    <source>
        <dbReference type="RuleBase" id="RU003464"/>
    </source>
</evidence>
<dbReference type="FunFam" id="3.40.1280.10:FF:000001">
    <property type="entry name" value="tRNA (guanine-N(1)-)-methyltransferase"/>
    <property type="match status" value="1"/>
</dbReference>
<dbReference type="GO" id="GO:0052906">
    <property type="term" value="F:tRNA (guanine(37)-N1)-methyltransferase activity"/>
    <property type="evidence" value="ECO:0007669"/>
    <property type="project" value="UniProtKB-UniRule"/>
</dbReference>
<comment type="similarity">
    <text evidence="3 15 17">Belongs to the RNA methyltransferase TrmD family.</text>
</comment>
<accession>A0A5B2W2W1</accession>
<dbReference type="PANTHER" id="PTHR46417">
    <property type="entry name" value="TRNA (GUANINE-N(1)-)-METHYLTRANSFERASE"/>
    <property type="match status" value="1"/>
</dbReference>
<evidence type="ECO:0000256" key="8">
    <source>
        <dbReference type="ARBA" id="ARBA00022603"/>
    </source>
</evidence>
<feature type="region of interest" description="Disordered" evidence="18">
    <location>
        <begin position="217"/>
        <end position="242"/>
    </location>
</feature>
<comment type="function">
    <text evidence="1 15 17">Specifically methylates guanosine-37 in various tRNAs.</text>
</comment>
<dbReference type="RefSeq" id="WP_149837105.1">
    <property type="nucleotide sequence ID" value="NZ_VUOC01000001.1"/>
</dbReference>
<gene>
    <name evidence="15 20" type="primary">trmD</name>
    <name evidence="20" type="ORF">F0L74_07115</name>
</gene>
<comment type="caution">
    <text evidence="20">The sequence shown here is derived from an EMBL/GenBank/DDBJ whole genome shotgun (WGS) entry which is preliminary data.</text>
</comment>
<evidence type="ECO:0000256" key="3">
    <source>
        <dbReference type="ARBA" id="ARBA00007630"/>
    </source>
</evidence>
<feature type="binding site" evidence="15 16">
    <location>
        <position position="112"/>
    </location>
    <ligand>
        <name>S-adenosyl-L-methionine</name>
        <dbReference type="ChEBI" id="CHEBI:59789"/>
    </ligand>
</feature>
<evidence type="ECO:0000256" key="13">
    <source>
        <dbReference type="ARBA" id="ARBA00033392"/>
    </source>
</evidence>
<reference evidence="20 21" key="2">
    <citation type="submission" date="2019-09" db="EMBL/GenBank/DDBJ databases">
        <authorList>
            <person name="Jin C."/>
        </authorList>
    </citation>
    <scope>NUCLEOTIDE SEQUENCE [LARGE SCALE GENOMIC DNA]</scope>
    <source>
        <strain evidence="20 21">BN140078</strain>
    </source>
</reference>
<dbReference type="NCBIfam" id="NF000648">
    <property type="entry name" value="PRK00026.1"/>
    <property type="match status" value="1"/>
</dbReference>
<feature type="binding site" evidence="15 16">
    <location>
        <begin position="132"/>
        <end position="137"/>
    </location>
    <ligand>
        <name>S-adenosyl-L-methionine</name>
        <dbReference type="ChEBI" id="CHEBI:59789"/>
    </ligand>
</feature>
<evidence type="ECO:0000256" key="12">
    <source>
        <dbReference type="ARBA" id="ARBA00029736"/>
    </source>
</evidence>
<feature type="domain" description="tRNA methyltransferase TRMD/TRM10-type" evidence="19">
    <location>
        <begin position="1"/>
        <end position="225"/>
    </location>
</feature>
<dbReference type="InterPro" id="IPR002649">
    <property type="entry name" value="tRNA_m1G_MeTrfase_TrmD"/>
</dbReference>
<dbReference type="Gene3D" id="3.40.1280.10">
    <property type="match status" value="1"/>
</dbReference>
<dbReference type="PANTHER" id="PTHR46417:SF1">
    <property type="entry name" value="TRNA (GUANINE-N(1)-)-METHYLTRANSFERASE"/>
    <property type="match status" value="1"/>
</dbReference>